<dbReference type="AlphaFoldDB" id="A0A8J8NQI9"/>
<keyword evidence="3" id="KW-1185">Reference proteome</keyword>
<dbReference type="EMBL" id="RRYP01008555">
    <property type="protein sequence ID" value="TNV79692.1"/>
    <property type="molecule type" value="Genomic_DNA"/>
</dbReference>
<evidence type="ECO:0000313" key="3">
    <source>
        <dbReference type="Proteomes" id="UP000785679"/>
    </source>
</evidence>
<accession>A0A8J8NQI9</accession>
<feature type="transmembrane region" description="Helical" evidence="1">
    <location>
        <begin position="25"/>
        <end position="44"/>
    </location>
</feature>
<protein>
    <recommendedName>
        <fullName evidence="4">Transmembrane protein</fullName>
    </recommendedName>
</protein>
<organism evidence="2 3">
    <name type="scientific">Halteria grandinella</name>
    <dbReference type="NCBI Taxonomy" id="5974"/>
    <lineage>
        <taxon>Eukaryota</taxon>
        <taxon>Sar</taxon>
        <taxon>Alveolata</taxon>
        <taxon>Ciliophora</taxon>
        <taxon>Intramacronucleata</taxon>
        <taxon>Spirotrichea</taxon>
        <taxon>Stichotrichia</taxon>
        <taxon>Sporadotrichida</taxon>
        <taxon>Halteriidae</taxon>
        <taxon>Halteria</taxon>
    </lineage>
</organism>
<keyword evidence="1" id="KW-0812">Transmembrane</keyword>
<reference evidence="2" key="1">
    <citation type="submission" date="2019-06" db="EMBL/GenBank/DDBJ databases">
        <authorList>
            <person name="Zheng W."/>
        </authorList>
    </citation>
    <scope>NUCLEOTIDE SEQUENCE</scope>
    <source>
        <strain evidence="2">QDHG01</strain>
    </source>
</reference>
<keyword evidence="1" id="KW-1133">Transmembrane helix</keyword>
<comment type="caution">
    <text evidence="2">The sequence shown here is derived from an EMBL/GenBank/DDBJ whole genome shotgun (WGS) entry which is preliminary data.</text>
</comment>
<evidence type="ECO:0000313" key="2">
    <source>
        <dbReference type="EMBL" id="TNV79692.1"/>
    </source>
</evidence>
<proteinExistence type="predicted"/>
<keyword evidence="1" id="KW-0472">Membrane</keyword>
<gene>
    <name evidence="2" type="ORF">FGO68_gene15831</name>
</gene>
<sequence>MGLSNIIFNLFSISNKYILMNINHIFKISLISINSLLLLCYIVLSFQSLLRMGIVNSRILLQLQSQHEISNCMIVHLVITLNNYQVKIALSKLLNFRLSHFEYLQFIQFVVNQAH</sequence>
<dbReference type="Proteomes" id="UP000785679">
    <property type="component" value="Unassembled WGS sequence"/>
</dbReference>
<evidence type="ECO:0008006" key="4">
    <source>
        <dbReference type="Google" id="ProtNLM"/>
    </source>
</evidence>
<name>A0A8J8NQI9_HALGN</name>
<evidence type="ECO:0000256" key="1">
    <source>
        <dbReference type="SAM" id="Phobius"/>
    </source>
</evidence>